<feature type="transmembrane region" description="Helical" evidence="8">
    <location>
        <begin position="77"/>
        <end position="101"/>
    </location>
</feature>
<evidence type="ECO:0000256" key="6">
    <source>
        <dbReference type="ARBA" id="ARBA00022989"/>
    </source>
</evidence>
<evidence type="ECO:0000256" key="7">
    <source>
        <dbReference type="ARBA" id="ARBA00023136"/>
    </source>
</evidence>
<evidence type="ECO:0000256" key="4">
    <source>
        <dbReference type="ARBA" id="ARBA00022475"/>
    </source>
</evidence>
<dbReference type="Pfam" id="PF01594">
    <property type="entry name" value="AI-2E_transport"/>
    <property type="match status" value="1"/>
</dbReference>
<evidence type="ECO:0000313" key="9">
    <source>
        <dbReference type="EMBL" id="CAB4898008.1"/>
    </source>
</evidence>
<evidence type="ECO:0000256" key="3">
    <source>
        <dbReference type="ARBA" id="ARBA00022448"/>
    </source>
</evidence>
<comment type="similarity">
    <text evidence="2">Belongs to the autoinducer-2 exporter (AI-2E) (TC 2.A.86) family.</text>
</comment>
<evidence type="ECO:0000256" key="8">
    <source>
        <dbReference type="SAM" id="Phobius"/>
    </source>
</evidence>
<accession>A0A6J7FVD6</accession>
<keyword evidence="4" id="KW-1003">Cell membrane</keyword>
<dbReference type="PANTHER" id="PTHR21716">
    <property type="entry name" value="TRANSMEMBRANE PROTEIN"/>
    <property type="match status" value="1"/>
</dbReference>
<evidence type="ECO:0000256" key="1">
    <source>
        <dbReference type="ARBA" id="ARBA00004651"/>
    </source>
</evidence>
<dbReference type="InterPro" id="IPR002549">
    <property type="entry name" value="AI-2E-like"/>
</dbReference>
<evidence type="ECO:0000256" key="5">
    <source>
        <dbReference type="ARBA" id="ARBA00022692"/>
    </source>
</evidence>
<feature type="transmembrane region" description="Helical" evidence="8">
    <location>
        <begin position="20"/>
        <end position="41"/>
    </location>
</feature>
<feature type="transmembrane region" description="Helical" evidence="8">
    <location>
        <begin position="246"/>
        <end position="274"/>
    </location>
</feature>
<sequence>MTDDQPSRRETTIKLDPRNIWQIGFVVLGVAAIALLAQFVLEDGGSVIFSLLMAWFASIAMEPAVRRFARRMRRGAATFLVMALFVAFMSVFFWAFGALFVDQIAQLLKALPDLVDQVINWVNQRFSTDYQAQDVLTQLNITPSDVAGYASQVVGGLLGLLGSIVGSFFGLFTFALFTFYFSADGPRFRMYFASLFPQRIQPQAMQVWSITQEKVGGYVAARVILAAINGSTTALVFYFIGMPSWLALGVWVGIVAQFVPTIGTYIAVVFPAIVGFLSPNPWIGVMALAWALIYQQVENLTLEPKISARAVNVHPAVAFASVMLGAALFGVAGALLAVPVCAMFIAIGEANSARHTVRPDVVATLEDEAS</sequence>
<dbReference type="GO" id="GO:0055085">
    <property type="term" value="P:transmembrane transport"/>
    <property type="evidence" value="ECO:0007669"/>
    <property type="project" value="TreeGrafter"/>
</dbReference>
<comment type="subcellular location">
    <subcellularLocation>
        <location evidence="1">Cell membrane</location>
        <topology evidence="1">Multi-pass membrane protein</topology>
    </subcellularLocation>
</comment>
<name>A0A6J7FVD6_9ZZZZ</name>
<keyword evidence="3" id="KW-0813">Transport</keyword>
<organism evidence="9">
    <name type="scientific">freshwater metagenome</name>
    <dbReference type="NCBI Taxonomy" id="449393"/>
    <lineage>
        <taxon>unclassified sequences</taxon>
        <taxon>metagenomes</taxon>
        <taxon>ecological metagenomes</taxon>
    </lineage>
</organism>
<keyword evidence="5 8" id="KW-0812">Transmembrane</keyword>
<feature type="transmembrane region" description="Helical" evidence="8">
    <location>
        <begin position="281"/>
        <end position="297"/>
    </location>
</feature>
<gene>
    <name evidence="9" type="ORF">UFOPK3495_00799</name>
</gene>
<feature type="transmembrane region" description="Helical" evidence="8">
    <location>
        <begin position="219"/>
        <end position="240"/>
    </location>
</feature>
<evidence type="ECO:0000256" key="2">
    <source>
        <dbReference type="ARBA" id="ARBA00009773"/>
    </source>
</evidence>
<reference evidence="9" key="1">
    <citation type="submission" date="2020-05" db="EMBL/GenBank/DDBJ databases">
        <authorList>
            <person name="Chiriac C."/>
            <person name="Salcher M."/>
            <person name="Ghai R."/>
            <person name="Kavagutti S V."/>
        </authorList>
    </citation>
    <scope>NUCLEOTIDE SEQUENCE</scope>
</reference>
<dbReference type="AlphaFoldDB" id="A0A6J7FVD6"/>
<feature type="transmembrane region" description="Helical" evidence="8">
    <location>
        <begin position="47"/>
        <end position="65"/>
    </location>
</feature>
<dbReference type="PANTHER" id="PTHR21716:SF53">
    <property type="entry name" value="PERMEASE PERM-RELATED"/>
    <property type="match status" value="1"/>
</dbReference>
<dbReference type="GO" id="GO:0005886">
    <property type="term" value="C:plasma membrane"/>
    <property type="evidence" value="ECO:0007669"/>
    <property type="project" value="UniProtKB-SubCell"/>
</dbReference>
<feature type="transmembrane region" description="Helical" evidence="8">
    <location>
        <begin position="317"/>
        <end position="348"/>
    </location>
</feature>
<protein>
    <submittedName>
        <fullName evidence="9">Unannotated protein</fullName>
    </submittedName>
</protein>
<dbReference type="EMBL" id="CAFBMC010000035">
    <property type="protein sequence ID" value="CAB4898008.1"/>
    <property type="molecule type" value="Genomic_DNA"/>
</dbReference>
<proteinExistence type="inferred from homology"/>
<keyword evidence="7 8" id="KW-0472">Membrane</keyword>
<keyword evidence="6 8" id="KW-1133">Transmembrane helix</keyword>
<feature type="transmembrane region" description="Helical" evidence="8">
    <location>
        <begin position="157"/>
        <end position="181"/>
    </location>
</feature>